<dbReference type="GO" id="GO:0006364">
    <property type="term" value="P:rRNA processing"/>
    <property type="evidence" value="ECO:0007669"/>
    <property type="project" value="UniProtKB-KW"/>
</dbReference>
<feature type="compositionally biased region" description="Acidic residues" evidence="7">
    <location>
        <begin position="155"/>
        <end position="168"/>
    </location>
</feature>
<evidence type="ECO:0000256" key="7">
    <source>
        <dbReference type="SAM" id="MobiDB-lite"/>
    </source>
</evidence>
<keyword evidence="9" id="KW-1185">Reference proteome</keyword>
<dbReference type="GO" id="GO:0034457">
    <property type="term" value="C:Mpp10 complex"/>
    <property type="evidence" value="ECO:0007669"/>
    <property type="project" value="InterPro"/>
</dbReference>
<dbReference type="Pfam" id="PF04006">
    <property type="entry name" value="Mpp10"/>
    <property type="match status" value="1"/>
</dbReference>
<feature type="compositionally biased region" description="Basic residues" evidence="7">
    <location>
        <begin position="421"/>
        <end position="432"/>
    </location>
</feature>
<sequence>MFEAQDARADPNTDHNSDDESIDWHGDPFSASAKGTSGGIIDDDDEEDDEEADIDMEEAMKKPAPSKPGKKPGKDVLDFDDDDDEGNQADDLGDLGDMEMDLTANDIYYKDFFAKPKTKKKNNYFPKKRQAPQPDDADIERDIERAQNDVRRDLFEDDSEREDSEDALSDASAGNPKSRRSAHERRQAKLSAEIRKLESELVAKRAWTLSGEAAAVDRPLNSLLEEDLDFEHVGKPVPIITEEVSESIEAIIKRRILAQEFDEILRRRPDTLGDPHGARRGLVDVEDTKGKQSLAEIYEEEHIKKSDPDAYVSQADEKLSRDEEEIKSMWKDISAKLDALSSWHYKPKPAAPTLTVVADVATVAMEDAQPTTAQGVAGGESRMAPQEVYAPGKDTAEKGEVVAKSGLPIARQEMSREDKLRRRRRDKERIRKAGGLDATKSLSKKAQAERETMNDLKKGGVKVINRKGEVMGLDGKKAGEKTAAHTSGSLKL</sequence>
<feature type="compositionally biased region" description="Acidic residues" evidence="7">
    <location>
        <begin position="78"/>
        <end position="97"/>
    </location>
</feature>
<comment type="subcellular location">
    <subcellularLocation>
        <location evidence="1">Nucleus</location>
        <location evidence="1">Nucleolus</location>
    </subcellularLocation>
</comment>
<dbReference type="PIRSF" id="PIRSF017300">
    <property type="entry name" value="snoRNP_Mpp10"/>
    <property type="match status" value="1"/>
</dbReference>
<protein>
    <submittedName>
        <fullName evidence="8">U3 small nucleolar ribonucleoprotein complex, subunit Mpp10</fullName>
    </submittedName>
</protein>
<keyword evidence="4" id="KW-0539">Nucleus</keyword>
<proteinExistence type="inferred from homology"/>
<accession>A0AA39Y1X8</accession>
<keyword evidence="5 8" id="KW-0687">Ribonucleoprotein</keyword>
<feature type="compositionally biased region" description="Basic residues" evidence="7">
    <location>
        <begin position="120"/>
        <end position="130"/>
    </location>
</feature>
<evidence type="ECO:0000256" key="1">
    <source>
        <dbReference type="ARBA" id="ARBA00004604"/>
    </source>
</evidence>
<evidence type="ECO:0000313" key="8">
    <source>
        <dbReference type="EMBL" id="KAK0644506.1"/>
    </source>
</evidence>
<dbReference type="Proteomes" id="UP001174936">
    <property type="component" value="Unassembled WGS sequence"/>
</dbReference>
<keyword evidence="3" id="KW-0698">rRNA processing</keyword>
<feature type="region of interest" description="Disordered" evidence="7">
    <location>
        <begin position="390"/>
        <end position="452"/>
    </location>
</feature>
<gene>
    <name evidence="8" type="ORF">B0T16DRAFT_417793</name>
</gene>
<evidence type="ECO:0000256" key="3">
    <source>
        <dbReference type="ARBA" id="ARBA00022552"/>
    </source>
</evidence>
<dbReference type="EMBL" id="JAULSV010000005">
    <property type="protein sequence ID" value="KAK0644506.1"/>
    <property type="molecule type" value="Genomic_DNA"/>
</dbReference>
<keyword evidence="2" id="KW-0690">Ribosome biogenesis</keyword>
<evidence type="ECO:0000256" key="2">
    <source>
        <dbReference type="ARBA" id="ARBA00022517"/>
    </source>
</evidence>
<comment type="caution">
    <text evidence="8">The sequence shown here is derived from an EMBL/GenBank/DDBJ whole genome shotgun (WGS) entry which is preliminary data.</text>
</comment>
<name>A0AA39Y1X8_9PEZI</name>
<dbReference type="GO" id="GO:0005732">
    <property type="term" value="C:sno(s)RNA-containing ribonucleoprotein complex"/>
    <property type="evidence" value="ECO:0007669"/>
    <property type="project" value="InterPro"/>
</dbReference>
<feature type="compositionally biased region" description="Basic and acidic residues" evidence="7">
    <location>
        <begin position="1"/>
        <end position="26"/>
    </location>
</feature>
<feature type="compositionally biased region" description="Acidic residues" evidence="7">
    <location>
        <begin position="41"/>
        <end position="57"/>
    </location>
</feature>
<reference evidence="8" key="1">
    <citation type="submission" date="2023-06" db="EMBL/GenBank/DDBJ databases">
        <title>Genome-scale phylogeny and comparative genomics of the fungal order Sordariales.</title>
        <authorList>
            <consortium name="Lawrence Berkeley National Laboratory"/>
            <person name="Hensen N."/>
            <person name="Bonometti L."/>
            <person name="Westerberg I."/>
            <person name="Brannstrom I.O."/>
            <person name="Guillou S."/>
            <person name="Cros-Aarteil S."/>
            <person name="Calhoun S."/>
            <person name="Haridas S."/>
            <person name="Kuo A."/>
            <person name="Mondo S."/>
            <person name="Pangilinan J."/>
            <person name="Riley R."/>
            <person name="Labutti K."/>
            <person name="Andreopoulos B."/>
            <person name="Lipzen A."/>
            <person name="Chen C."/>
            <person name="Yanf M."/>
            <person name="Daum C."/>
            <person name="Ng V."/>
            <person name="Clum A."/>
            <person name="Steindorff A."/>
            <person name="Ohm R."/>
            <person name="Martin F."/>
            <person name="Silar P."/>
            <person name="Natvig D."/>
            <person name="Lalanne C."/>
            <person name="Gautier V."/>
            <person name="Ament-Velasquez S.L."/>
            <person name="Kruys A."/>
            <person name="Hutchinson M.I."/>
            <person name="Powell A.J."/>
            <person name="Barry K."/>
            <person name="Miller A.N."/>
            <person name="Grigoriev I.V."/>
            <person name="Debuchy R."/>
            <person name="Gladieux P."/>
            <person name="Thoren M.H."/>
            <person name="Johannesson H."/>
        </authorList>
    </citation>
    <scope>NUCLEOTIDE SEQUENCE</scope>
    <source>
        <strain evidence="8">SMH2532-1</strain>
    </source>
</reference>
<dbReference type="PANTHER" id="PTHR17039:SF0">
    <property type="entry name" value="U3 SMALL NUCLEOLAR RIBONUCLEOPROTEIN PROTEIN MPP10"/>
    <property type="match status" value="1"/>
</dbReference>
<evidence type="ECO:0000256" key="5">
    <source>
        <dbReference type="ARBA" id="ARBA00023274"/>
    </source>
</evidence>
<dbReference type="AlphaFoldDB" id="A0AA39Y1X8"/>
<feature type="region of interest" description="Disordered" evidence="7">
    <location>
        <begin position="1"/>
        <end position="97"/>
    </location>
</feature>
<organism evidence="8 9">
    <name type="scientific">Cercophora newfieldiana</name>
    <dbReference type="NCBI Taxonomy" id="92897"/>
    <lineage>
        <taxon>Eukaryota</taxon>
        <taxon>Fungi</taxon>
        <taxon>Dikarya</taxon>
        <taxon>Ascomycota</taxon>
        <taxon>Pezizomycotina</taxon>
        <taxon>Sordariomycetes</taxon>
        <taxon>Sordariomycetidae</taxon>
        <taxon>Sordariales</taxon>
        <taxon>Lasiosphaeriaceae</taxon>
        <taxon>Cercophora</taxon>
    </lineage>
</organism>
<evidence type="ECO:0000256" key="6">
    <source>
        <dbReference type="ARBA" id="ARBA00029455"/>
    </source>
</evidence>
<evidence type="ECO:0000256" key="4">
    <source>
        <dbReference type="ARBA" id="ARBA00023242"/>
    </source>
</evidence>
<dbReference type="InterPro" id="IPR012173">
    <property type="entry name" value="Mpp10"/>
</dbReference>
<comment type="similarity">
    <text evidence="6">Belongs to the MPP10 family.</text>
</comment>
<feature type="compositionally biased region" description="Basic and acidic residues" evidence="7">
    <location>
        <begin position="140"/>
        <end position="154"/>
    </location>
</feature>
<dbReference type="GO" id="GO:0032040">
    <property type="term" value="C:small-subunit processome"/>
    <property type="evidence" value="ECO:0007669"/>
    <property type="project" value="TreeGrafter"/>
</dbReference>
<evidence type="ECO:0000313" key="9">
    <source>
        <dbReference type="Proteomes" id="UP001174936"/>
    </source>
</evidence>
<dbReference type="PANTHER" id="PTHR17039">
    <property type="entry name" value="U3 SMALL NUCLEOLAR RIBONUCLEOPROTEIN PROTEIN MPP10"/>
    <property type="match status" value="1"/>
</dbReference>
<feature type="region of interest" description="Disordered" evidence="7">
    <location>
        <begin position="120"/>
        <end position="189"/>
    </location>
</feature>